<keyword evidence="1" id="KW-0472">Membrane</keyword>
<evidence type="ECO:0000256" key="1">
    <source>
        <dbReference type="SAM" id="Phobius"/>
    </source>
</evidence>
<reference evidence="2 3" key="1">
    <citation type="journal article" date="2016" name="Nat. Commun.">
        <title>Thousands of microbial genomes shed light on interconnected biogeochemical processes in an aquifer system.</title>
        <authorList>
            <person name="Anantharaman K."/>
            <person name="Brown C.T."/>
            <person name="Hug L.A."/>
            <person name="Sharon I."/>
            <person name="Castelle C.J."/>
            <person name="Probst A.J."/>
            <person name="Thomas B.C."/>
            <person name="Singh A."/>
            <person name="Wilkins M.J."/>
            <person name="Karaoz U."/>
            <person name="Brodie E.L."/>
            <person name="Williams K.H."/>
            <person name="Hubbard S.S."/>
            <person name="Banfield J.F."/>
        </authorList>
    </citation>
    <scope>NUCLEOTIDE SEQUENCE [LARGE SCALE GENOMIC DNA]</scope>
</reference>
<sequence length="143" mass="15027">MLFSGLLIVIAVFGFFLLVSCSRVKETPGIVIGILVLVGALAGSFSKGFDVGRGCIAFAESKLSLGETYECIVGPDKSDDIYFAVVKTGDGKIYGLQFKELPPKNGVVSKTGGEIVFLPISDNKGTVIPNPLSPAETAEKPVK</sequence>
<evidence type="ECO:0000313" key="3">
    <source>
        <dbReference type="Proteomes" id="UP000177190"/>
    </source>
</evidence>
<accession>A0A1G2HRZ2</accession>
<dbReference type="EMBL" id="MHOM01000008">
    <property type="protein sequence ID" value="OGZ65302.1"/>
    <property type="molecule type" value="Genomic_DNA"/>
</dbReference>
<evidence type="ECO:0000313" key="2">
    <source>
        <dbReference type="EMBL" id="OGZ65302.1"/>
    </source>
</evidence>
<keyword evidence="1" id="KW-0812">Transmembrane</keyword>
<comment type="caution">
    <text evidence="2">The sequence shown here is derived from an EMBL/GenBank/DDBJ whole genome shotgun (WGS) entry which is preliminary data.</text>
</comment>
<keyword evidence="1" id="KW-1133">Transmembrane helix</keyword>
<proteinExistence type="predicted"/>
<organism evidence="2 3">
    <name type="scientific">Candidatus Staskawiczbacteria bacterium RIFCSPHIGHO2_01_FULL_36_16</name>
    <dbReference type="NCBI Taxonomy" id="1802200"/>
    <lineage>
        <taxon>Bacteria</taxon>
        <taxon>Candidatus Staskawicziibacteriota</taxon>
    </lineage>
</organism>
<feature type="transmembrane region" description="Helical" evidence="1">
    <location>
        <begin position="31"/>
        <end position="49"/>
    </location>
</feature>
<name>A0A1G2HRZ2_9BACT</name>
<gene>
    <name evidence="2" type="ORF">A2812_03545</name>
</gene>
<dbReference type="Proteomes" id="UP000177190">
    <property type="component" value="Unassembled WGS sequence"/>
</dbReference>
<protein>
    <submittedName>
        <fullName evidence="2">Uncharacterized protein</fullName>
    </submittedName>
</protein>
<dbReference type="AlphaFoldDB" id="A0A1G2HRZ2"/>